<dbReference type="Proteomes" id="UP001165063">
    <property type="component" value="Unassembled WGS sequence"/>
</dbReference>
<proteinExistence type="predicted"/>
<keyword evidence="2" id="KW-1185">Reference proteome</keyword>
<evidence type="ECO:0000313" key="1">
    <source>
        <dbReference type="EMBL" id="GMG30624.1"/>
    </source>
</evidence>
<accession>A0A9W7DGP6</accession>
<name>A0A9W7DGP6_AMBMO</name>
<protein>
    <submittedName>
        <fullName evidence="1">Unnamed protein product</fullName>
    </submittedName>
</protein>
<dbReference type="EMBL" id="BSXU01001747">
    <property type="protein sequence ID" value="GMG30624.1"/>
    <property type="molecule type" value="Genomic_DNA"/>
</dbReference>
<comment type="caution">
    <text evidence="1">The sequence shown here is derived from an EMBL/GenBank/DDBJ whole genome shotgun (WGS) entry which is preliminary data.</text>
</comment>
<evidence type="ECO:0000313" key="2">
    <source>
        <dbReference type="Proteomes" id="UP001165063"/>
    </source>
</evidence>
<gene>
    <name evidence="1" type="ORF">Amon01_000387900</name>
</gene>
<dbReference type="AlphaFoldDB" id="A0A9W7DGP6"/>
<organism evidence="1 2">
    <name type="scientific">Ambrosiozyma monospora</name>
    <name type="common">Yeast</name>
    <name type="synonym">Endomycopsis monosporus</name>
    <dbReference type="NCBI Taxonomy" id="43982"/>
    <lineage>
        <taxon>Eukaryota</taxon>
        <taxon>Fungi</taxon>
        <taxon>Dikarya</taxon>
        <taxon>Ascomycota</taxon>
        <taxon>Saccharomycotina</taxon>
        <taxon>Pichiomycetes</taxon>
        <taxon>Pichiales</taxon>
        <taxon>Pichiaceae</taxon>
        <taxon>Ambrosiozyma</taxon>
    </lineage>
</organism>
<reference evidence="1" key="1">
    <citation type="submission" date="2023-04" db="EMBL/GenBank/DDBJ databases">
        <title>Ambrosiozyma monospora NBRC 1965.</title>
        <authorList>
            <person name="Ichikawa N."/>
            <person name="Sato H."/>
            <person name="Tonouchi N."/>
        </authorList>
    </citation>
    <scope>NUCLEOTIDE SEQUENCE</scope>
    <source>
        <strain evidence="1">NBRC 1965</strain>
    </source>
</reference>
<sequence length="589" mass="67671">MTNKYNTQVKTMTQVKLNSYIQITSGLLYDLQDEVMRASLRLVDLFEDYQMFFDIIQTIPPNSAVNMSIRNGDGDGWQIYLNSDYIDYKKPITQYDFDKYANCIKALGIGKINVPCDTKSGKWTDLLQNSGCVALTSFRSFTVPFIEENAERITSISCKAHPTYLSQIIINKRRLKSLKVIFASIGGEHFDGDADMDAADVQRGKESWFDFTYVDLLLKLSKHVDRVVLSYSGTFSRVLNPKLTKFYNNPKCTFRIEKLTGRITRKVLDVIQRFRIARLALTNIALLRIDRRPLKVKSLQITQSAIRKCDFSQMQLNEIEMDGNIDAKSFNSFPKWVEKIKLTKLMKLTDQESPYFIPEATKSLECPVNMLRNFSFLDTYKLSELSLLFSRNSNVEAEDPCWSALPRSLKKLSLNVSGNCHLRASGFPLFEITLNRNISKVEMMCVIPDFLFVSAKPDTSMSFVKINEGKGFYLHELAERVGIIKNVHENVTFYADGVGPETCLIVCSNNDKDVIKRCNDSSLVEKIQPMYKDCSAFDLPNNWDKKNYYDFEIETYPLFNYLFISDDYIYIDSDDNYFDSDTKDGLLSS</sequence>